<protein>
    <submittedName>
        <fullName evidence="3">Arylsulfatase a and related enzymes</fullName>
    </submittedName>
</protein>
<dbReference type="PANTHER" id="PTHR42693">
    <property type="entry name" value="ARYLSULFATASE FAMILY MEMBER"/>
    <property type="match status" value="1"/>
</dbReference>
<dbReference type="Gene3D" id="3.40.720.10">
    <property type="entry name" value="Alkaline Phosphatase, subunit A"/>
    <property type="match status" value="1"/>
</dbReference>
<evidence type="ECO:0000259" key="2">
    <source>
        <dbReference type="Pfam" id="PF00884"/>
    </source>
</evidence>
<accession>E0XX93</accession>
<dbReference type="GO" id="GO:0004065">
    <property type="term" value="F:arylsulfatase activity"/>
    <property type="evidence" value="ECO:0007669"/>
    <property type="project" value="TreeGrafter"/>
</dbReference>
<proteinExistence type="inferred from homology"/>
<dbReference type="AlphaFoldDB" id="E0XX93"/>
<evidence type="ECO:0000313" key="3">
    <source>
        <dbReference type="EMBL" id="ADI19034.1"/>
    </source>
</evidence>
<evidence type="ECO:0000256" key="1">
    <source>
        <dbReference type="ARBA" id="ARBA00008779"/>
    </source>
</evidence>
<dbReference type="PANTHER" id="PTHR42693:SF33">
    <property type="entry name" value="ARYLSULFATASE"/>
    <property type="match status" value="1"/>
</dbReference>
<feature type="domain" description="Sulfatase N-terminal" evidence="2">
    <location>
        <begin position="4"/>
        <end position="400"/>
    </location>
</feature>
<comment type="similarity">
    <text evidence="1">Belongs to the sulfatase family.</text>
</comment>
<dbReference type="EMBL" id="GU474907">
    <property type="protein sequence ID" value="ADI19034.1"/>
    <property type="molecule type" value="Genomic_DNA"/>
</dbReference>
<dbReference type="Pfam" id="PF00884">
    <property type="entry name" value="Sulfatase"/>
    <property type="match status" value="1"/>
</dbReference>
<dbReference type="InterPro" id="IPR050738">
    <property type="entry name" value="Sulfatase"/>
</dbReference>
<name>E0XX93_9PROT</name>
<sequence length="512" mass="57654">MKRPNFIFITSDQQRGDCYGFMGRKVKTPHLDQLRREGMHLRNCISPSPVCQPARAAILTGKLPKTNGVKDNGIDLRRDRGELGFASALSNAGYDTSLIGKAHFATTQTFSPQSTAECKIGSAEYAPSWNGPYMGFEHVELLTQGHWHKIRPPVTPPSGQHYENWFFNIVAKENAFDLWKSETKQGLGAAQTWASALPVAWHSSTWVADRSIDWLSKRHKDKPFCLWVSFPDPHHPFDCPEPWSLLHNPEEVDLPEFLEKDLDERPWWHKRALEDEPDLKDPVLKRFRKEGSRMPDQTEAQLREMTANYYGMISLIDHSVGRIVACLNENNILDETIVIYTSDHGDHLGERGLYLKGPMLYDSLINVGMIVRGPGIEAGSSEIDPVTTLDVGATFCDYAGTSLPIEAQSVSLKNCFEGKGSPHRAVYSEWDVAPSRCGVRLDLRTVHTGKSKLTLELQSNDGELYDLINDVNEMRNLWNEPSAADLQKQMLSLLWSRPGIELNEFDDPIGVA</sequence>
<dbReference type="InterPro" id="IPR000917">
    <property type="entry name" value="Sulfatase_N"/>
</dbReference>
<reference evidence="3" key="1">
    <citation type="journal article" date="2011" name="Environ. Microbiol.">
        <title>Time-series analyses of Monterey Bay coastal microbial picoplankton using a 'genome proxy' microarray.</title>
        <authorList>
            <person name="Rich V.I."/>
            <person name="Pham V.D."/>
            <person name="Eppley J."/>
            <person name="Shi Y."/>
            <person name="DeLong E.F."/>
        </authorList>
    </citation>
    <scope>NUCLEOTIDE SEQUENCE</scope>
</reference>
<dbReference type="InterPro" id="IPR017850">
    <property type="entry name" value="Alkaline_phosphatase_core_sf"/>
</dbReference>
<dbReference type="SUPFAM" id="SSF53649">
    <property type="entry name" value="Alkaline phosphatase-like"/>
    <property type="match status" value="1"/>
</dbReference>
<organism evidence="3">
    <name type="scientific">uncultured alpha proteobacterium HF0070_05I22</name>
    <dbReference type="NCBI Taxonomy" id="710803"/>
    <lineage>
        <taxon>Bacteria</taxon>
        <taxon>Pseudomonadati</taxon>
        <taxon>Pseudomonadota</taxon>
        <taxon>Alphaproteobacteria</taxon>
        <taxon>environmental samples</taxon>
    </lineage>
</organism>